<dbReference type="InterPro" id="IPR001444">
    <property type="entry name" value="Flag_bb_rod_N"/>
</dbReference>
<accession>A0A7W6JSP0</accession>
<evidence type="ECO:0000259" key="7">
    <source>
        <dbReference type="Pfam" id="PF00460"/>
    </source>
</evidence>
<dbReference type="NCBIfam" id="TIGR03506">
    <property type="entry name" value="FlgEFG_subfam"/>
    <property type="match status" value="1"/>
</dbReference>
<dbReference type="Pfam" id="PF22692">
    <property type="entry name" value="LlgE_F_G_D1"/>
    <property type="match status" value="1"/>
</dbReference>
<comment type="caution">
    <text evidence="11">The sequence shown here is derived from an EMBL/GenBank/DDBJ whole genome shotgun (WGS) entry which is preliminary data.</text>
</comment>
<keyword evidence="11" id="KW-0969">Cilium</keyword>
<protein>
    <recommendedName>
        <fullName evidence="3 5">Flagellar hook protein FlgE</fullName>
    </recommendedName>
</protein>
<evidence type="ECO:0000313" key="12">
    <source>
        <dbReference type="Proteomes" id="UP000557392"/>
    </source>
</evidence>
<dbReference type="Pfam" id="PF00460">
    <property type="entry name" value="Flg_bb_rod"/>
    <property type="match status" value="1"/>
</dbReference>
<evidence type="ECO:0000256" key="6">
    <source>
        <dbReference type="SAM" id="SignalP"/>
    </source>
</evidence>
<dbReference type="GO" id="GO:0071978">
    <property type="term" value="P:bacterial-type flagellum-dependent swarming motility"/>
    <property type="evidence" value="ECO:0007669"/>
    <property type="project" value="TreeGrafter"/>
</dbReference>
<gene>
    <name evidence="11" type="ORF">GGR46_002410</name>
</gene>
<evidence type="ECO:0000256" key="4">
    <source>
        <dbReference type="ARBA" id="ARBA00023143"/>
    </source>
</evidence>
<dbReference type="RefSeq" id="WP_183997943.1">
    <property type="nucleotide sequence ID" value="NZ_JACIEH010000002.1"/>
</dbReference>
<dbReference type="GO" id="GO:0005829">
    <property type="term" value="C:cytosol"/>
    <property type="evidence" value="ECO:0007669"/>
    <property type="project" value="TreeGrafter"/>
</dbReference>
<dbReference type="Proteomes" id="UP000557392">
    <property type="component" value="Unassembled WGS sequence"/>
</dbReference>
<keyword evidence="11" id="KW-0282">Flagellum</keyword>
<evidence type="ECO:0000259" key="8">
    <source>
        <dbReference type="Pfam" id="PF06429"/>
    </source>
</evidence>
<dbReference type="PANTHER" id="PTHR30435">
    <property type="entry name" value="FLAGELLAR PROTEIN"/>
    <property type="match status" value="1"/>
</dbReference>
<evidence type="ECO:0000259" key="10">
    <source>
        <dbReference type="Pfam" id="PF22692"/>
    </source>
</evidence>
<dbReference type="InterPro" id="IPR037058">
    <property type="entry name" value="Falgellar_hook_FlgE_sf"/>
</dbReference>
<feature type="domain" description="Flagellar hook protein FlgE/F/G-like D1" evidence="10">
    <location>
        <begin position="85"/>
        <end position="130"/>
    </location>
</feature>
<evidence type="ECO:0000256" key="5">
    <source>
        <dbReference type="RuleBase" id="RU362116"/>
    </source>
</evidence>
<dbReference type="InterPro" id="IPR011491">
    <property type="entry name" value="FlgE_D2"/>
</dbReference>
<keyword evidence="11" id="KW-0966">Cell projection</keyword>
<comment type="subcellular location">
    <subcellularLocation>
        <location evidence="1 5">Bacterial flagellum basal body</location>
    </subcellularLocation>
</comment>
<dbReference type="GO" id="GO:0009425">
    <property type="term" value="C:bacterial-type flagellum basal body"/>
    <property type="evidence" value="ECO:0007669"/>
    <property type="project" value="UniProtKB-SubCell"/>
</dbReference>
<dbReference type="PANTHER" id="PTHR30435:SF1">
    <property type="entry name" value="FLAGELLAR HOOK PROTEIN FLGE"/>
    <property type="match status" value="1"/>
</dbReference>
<proteinExistence type="inferred from homology"/>
<feature type="domain" description="Flagellar basal-body/hook protein C-terminal" evidence="8">
    <location>
        <begin position="407"/>
        <end position="450"/>
    </location>
</feature>
<dbReference type="Gene3D" id="2.60.98.20">
    <property type="entry name" value="Flagellar hook protein FlgE"/>
    <property type="match status" value="1"/>
</dbReference>
<dbReference type="Pfam" id="PF06429">
    <property type="entry name" value="Flg_bbr_C"/>
    <property type="match status" value="1"/>
</dbReference>
<dbReference type="InterPro" id="IPR053967">
    <property type="entry name" value="LlgE_F_G-like_D1"/>
</dbReference>
<keyword evidence="6" id="KW-0732">Signal</keyword>
<name>A0A7W6JSP0_9SPHN</name>
<keyword evidence="12" id="KW-1185">Reference proteome</keyword>
<dbReference type="InterPro" id="IPR037925">
    <property type="entry name" value="FlgE/F/G-like"/>
</dbReference>
<feature type="domain" description="Flagellar hook protein FlgE D2" evidence="9">
    <location>
        <begin position="198"/>
        <end position="331"/>
    </location>
</feature>
<dbReference type="InterPro" id="IPR010930">
    <property type="entry name" value="Flg_bb/hook_C_dom"/>
</dbReference>
<evidence type="ECO:0000259" key="9">
    <source>
        <dbReference type="Pfam" id="PF07559"/>
    </source>
</evidence>
<evidence type="ECO:0000256" key="1">
    <source>
        <dbReference type="ARBA" id="ARBA00004117"/>
    </source>
</evidence>
<reference evidence="11 12" key="1">
    <citation type="submission" date="2020-08" db="EMBL/GenBank/DDBJ databases">
        <title>Genomic Encyclopedia of Type Strains, Phase IV (KMG-IV): sequencing the most valuable type-strain genomes for metagenomic binning, comparative biology and taxonomic classification.</title>
        <authorList>
            <person name="Goeker M."/>
        </authorList>
    </citation>
    <scope>NUCLEOTIDE SEQUENCE [LARGE SCALE GENOMIC DNA]</scope>
    <source>
        <strain evidence="11 12">DSM 101806</strain>
    </source>
</reference>
<evidence type="ECO:0000313" key="11">
    <source>
        <dbReference type="EMBL" id="MBB4098846.1"/>
    </source>
</evidence>
<evidence type="ECO:0000256" key="2">
    <source>
        <dbReference type="ARBA" id="ARBA00009677"/>
    </source>
</evidence>
<keyword evidence="4 5" id="KW-0975">Bacterial flagellum</keyword>
<evidence type="ECO:0000256" key="3">
    <source>
        <dbReference type="ARBA" id="ARBA00019015"/>
    </source>
</evidence>
<dbReference type="EMBL" id="JACIEH010000002">
    <property type="protein sequence ID" value="MBB4098846.1"/>
    <property type="molecule type" value="Genomic_DNA"/>
</dbReference>
<dbReference type="SUPFAM" id="SSF117143">
    <property type="entry name" value="Flagellar hook protein flgE"/>
    <property type="match status" value="1"/>
</dbReference>
<comment type="similarity">
    <text evidence="2 5">Belongs to the flagella basal body rod proteins family.</text>
</comment>
<feature type="domain" description="Flagellar basal body rod protein N-terminal" evidence="7">
    <location>
        <begin position="7"/>
        <end position="37"/>
    </location>
</feature>
<comment type="function">
    <text evidence="5">A flexible structure which links the flagellar filament to the drive apparatus in the basal body.</text>
</comment>
<feature type="signal peptide" evidence="6">
    <location>
        <begin position="1"/>
        <end position="22"/>
    </location>
</feature>
<dbReference type="Pfam" id="PF07559">
    <property type="entry name" value="FlgE_D2"/>
    <property type="match status" value="1"/>
</dbReference>
<sequence length="452" mass="47259">MSLYSALYAGVSGLNAQSSAMAAVADNITNINTIGYKGVEAQFKTMVTDGRARSSYSAGGVVAAPTAMISKQGMMQASSSSTDIAIDGKGFFVTRTASGGQGEVAFTRAGSFRADEEGFLKNPATGLYLYGYRLDAEGKYNNTGNIDDLEAIRVSDLTGTAAATSRIQARINLNTATDVSPAAAGYTKGDLAKYAANNSYTPKTENQFQRSFTVYDQQGGSHTLNMAFIKTGPNAWKAEVYSVPASDIMDTSVTPAVPSTNGLIAGGDVNFKPDGSLDLPSGSWLNSALNITYANQASSVPIKLELGSDGKIDGLTQFGQPSSLISGNTDGGTLGNLSQIEITKEGVVNAVFDDGTTRAVFQLPLATFQNPDGLTRVSGNAYTASRTSGGFTLNEPGELGAGAIAPNSLEASTVDLASEFTNMIRFQRAYSASSKIITTVDDMLREVSDLKR</sequence>
<dbReference type="InterPro" id="IPR020013">
    <property type="entry name" value="Flagellar_FlgE/F/G"/>
</dbReference>
<dbReference type="GO" id="GO:0009424">
    <property type="term" value="C:bacterial-type flagellum hook"/>
    <property type="evidence" value="ECO:0007669"/>
    <property type="project" value="TreeGrafter"/>
</dbReference>
<dbReference type="AlphaFoldDB" id="A0A7W6JSP0"/>
<organism evidence="11 12">
    <name type="scientific">Sphingomonas kyeonggiensis</name>
    <dbReference type="NCBI Taxonomy" id="1268553"/>
    <lineage>
        <taxon>Bacteria</taxon>
        <taxon>Pseudomonadati</taxon>
        <taxon>Pseudomonadota</taxon>
        <taxon>Alphaproteobacteria</taxon>
        <taxon>Sphingomonadales</taxon>
        <taxon>Sphingomonadaceae</taxon>
        <taxon>Sphingomonas</taxon>
    </lineage>
</organism>
<feature type="chain" id="PRO_5030535077" description="Flagellar hook protein FlgE" evidence="6">
    <location>
        <begin position="23"/>
        <end position="452"/>
    </location>
</feature>